<evidence type="ECO:0000256" key="3">
    <source>
        <dbReference type="ARBA" id="ARBA00022729"/>
    </source>
</evidence>
<gene>
    <name evidence="8" type="ORF">J5N97_030184</name>
</gene>
<feature type="domain" description="Gnk2-homologous" evidence="7">
    <location>
        <begin position="348"/>
        <end position="454"/>
    </location>
</feature>
<evidence type="ECO:0000256" key="1">
    <source>
        <dbReference type="ARBA" id="ARBA00004613"/>
    </source>
</evidence>
<keyword evidence="2" id="KW-0964">Secreted</keyword>
<dbReference type="Proteomes" id="UP001085076">
    <property type="component" value="Miscellaneous, Linkage group lg10"/>
</dbReference>
<feature type="signal peptide" evidence="6">
    <location>
        <begin position="1"/>
        <end position="19"/>
    </location>
</feature>
<evidence type="ECO:0000259" key="7">
    <source>
        <dbReference type="PROSITE" id="PS51473"/>
    </source>
</evidence>
<dbReference type="PROSITE" id="PS51473">
    <property type="entry name" value="GNK2"/>
    <property type="match status" value="4"/>
</dbReference>
<evidence type="ECO:0000256" key="4">
    <source>
        <dbReference type="ARBA" id="ARBA00022737"/>
    </source>
</evidence>
<evidence type="ECO:0000313" key="9">
    <source>
        <dbReference type="Proteomes" id="UP001085076"/>
    </source>
</evidence>
<dbReference type="GO" id="GO:0005576">
    <property type="term" value="C:extracellular region"/>
    <property type="evidence" value="ECO:0007669"/>
    <property type="project" value="UniProtKB-SubCell"/>
</dbReference>
<dbReference type="EMBL" id="JAGGNH010000010">
    <property type="protein sequence ID" value="KAJ0962356.1"/>
    <property type="molecule type" value="Genomic_DNA"/>
</dbReference>
<feature type="domain" description="Gnk2-homologous" evidence="7">
    <location>
        <begin position="244"/>
        <end position="342"/>
    </location>
</feature>
<keyword evidence="9" id="KW-1185">Reference proteome</keyword>
<dbReference type="InterPro" id="IPR050581">
    <property type="entry name" value="CRR_secretory_protein"/>
</dbReference>
<dbReference type="CDD" id="cd23509">
    <property type="entry name" value="Gnk2-like"/>
    <property type="match status" value="4"/>
</dbReference>
<keyword evidence="3 6" id="KW-0732">Signal</keyword>
<comment type="subcellular location">
    <subcellularLocation>
        <location evidence="1">Secreted</location>
    </subcellularLocation>
</comment>
<accession>A0A9D5H411</accession>
<evidence type="ECO:0000256" key="6">
    <source>
        <dbReference type="SAM" id="SignalP"/>
    </source>
</evidence>
<dbReference type="InterPro" id="IPR002902">
    <property type="entry name" value="GNK2"/>
</dbReference>
<dbReference type="Pfam" id="PF01657">
    <property type="entry name" value="Stress-antifung"/>
    <property type="match status" value="4"/>
</dbReference>
<reference evidence="8" key="2">
    <citation type="journal article" date="2022" name="Hortic Res">
        <title>The genome of Dioscorea zingiberensis sheds light on the biosynthesis, origin and evolution of the medicinally important diosgenin saponins.</title>
        <authorList>
            <person name="Li Y."/>
            <person name="Tan C."/>
            <person name="Li Z."/>
            <person name="Guo J."/>
            <person name="Li S."/>
            <person name="Chen X."/>
            <person name="Wang C."/>
            <person name="Dai X."/>
            <person name="Yang H."/>
            <person name="Song W."/>
            <person name="Hou L."/>
            <person name="Xu J."/>
            <person name="Tong Z."/>
            <person name="Xu A."/>
            <person name="Yuan X."/>
            <person name="Wang W."/>
            <person name="Yang Q."/>
            <person name="Chen L."/>
            <person name="Sun Z."/>
            <person name="Wang K."/>
            <person name="Pan B."/>
            <person name="Chen J."/>
            <person name="Bao Y."/>
            <person name="Liu F."/>
            <person name="Qi X."/>
            <person name="Gang D.R."/>
            <person name="Wen J."/>
            <person name="Li J."/>
        </authorList>
    </citation>
    <scope>NUCLEOTIDE SEQUENCE</scope>
    <source>
        <strain evidence="8">Dzin_1.0</strain>
    </source>
</reference>
<comment type="caution">
    <text evidence="8">The sequence shown here is derived from an EMBL/GenBank/DDBJ whole genome shotgun (WGS) entry which is preliminary data.</text>
</comment>
<evidence type="ECO:0000256" key="2">
    <source>
        <dbReference type="ARBA" id="ARBA00022525"/>
    </source>
</evidence>
<dbReference type="PANTHER" id="PTHR32411:SF55">
    <property type="entry name" value="CYSTEINE-RICH REPEAT SECRETORY PROTEIN 55"/>
    <property type="match status" value="1"/>
</dbReference>
<feature type="domain" description="Gnk2-homologous" evidence="7">
    <location>
        <begin position="125"/>
        <end position="231"/>
    </location>
</feature>
<evidence type="ECO:0000313" key="8">
    <source>
        <dbReference type="EMBL" id="KAJ0962356.1"/>
    </source>
</evidence>
<sequence>MAALMHLLLLLFLPLSSSADSIGQFCDKSFKTREIQTSINKVLSDLVSEATISGFSTSSFGQGSNLVYGLAQCRGDVSSDDCATCIADAAKKLQAVCPMKADARVWYDYCFMRYDTSDFIGKADTGYAIIYFNVENATNPEKFDKEVGSLMSKVREQAVQQGSGGLGRGKSLFTPFITIYGLAQCTRDLEPLPCAQCLSSAVEKFPDYCQYRKGCQAMASTILHHLLLLLSLLIPLASSSNSSHSFGPLGHYCGKPTHSKKQITQVSDVLNDTITKALVSGFAVYLGGPYILAQCRGDVSPCDCQKCLLDAEQQIQSQCTNQPAEATIWYDYCLLRYSLTNFIGKVDTDYYLIFPNDDNATNPDDFDDVTSRLMDVVSSEASLAGSAGLGRGKIEFQPHIFIYGLGQCTEDLDIMPCHQCLSAAGQKFLEYCRFRKGCQVLFNSCMARYELYPFFFPLDPIDHDDNDIKVPMP</sequence>
<protein>
    <recommendedName>
        <fullName evidence="7">Gnk2-homologous domain-containing protein</fullName>
    </recommendedName>
</protein>
<organism evidence="8 9">
    <name type="scientific">Dioscorea zingiberensis</name>
    <dbReference type="NCBI Taxonomy" id="325984"/>
    <lineage>
        <taxon>Eukaryota</taxon>
        <taxon>Viridiplantae</taxon>
        <taxon>Streptophyta</taxon>
        <taxon>Embryophyta</taxon>
        <taxon>Tracheophyta</taxon>
        <taxon>Spermatophyta</taxon>
        <taxon>Magnoliopsida</taxon>
        <taxon>Liliopsida</taxon>
        <taxon>Dioscoreales</taxon>
        <taxon>Dioscoreaceae</taxon>
        <taxon>Dioscorea</taxon>
    </lineage>
</organism>
<feature type="chain" id="PRO_5038713327" description="Gnk2-homologous domain-containing protein" evidence="6">
    <location>
        <begin position="20"/>
        <end position="473"/>
    </location>
</feature>
<dbReference type="AlphaFoldDB" id="A0A9D5H411"/>
<dbReference type="PANTHER" id="PTHR32411">
    <property type="entry name" value="CYSTEINE-RICH REPEAT SECRETORY PROTEIN 38-RELATED"/>
    <property type="match status" value="1"/>
</dbReference>
<name>A0A9D5H411_9LILI</name>
<reference evidence="8" key="1">
    <citation type="submission" date="2021-03" db="EMBL/GenBank/DDBJ databases">
        <authorList>
            <person name="Li Z."/>
            <person name="Yang C."/>
        </authorList>
    </citation>
    <scope>NUCLEOTIDE SEQUENCE</scope>
    <source>
        <strain evidence="8">Dzin_1.0</strain>
        <tissue evidence="8">Leaf</tissue>
    </source>
</reference>
<dbReference type="Gene3D" id="3.30.430.20">
    <property type="entry name" value="Gnk2 domain, C-X8-C-X2-C motif"/>
    <property type="match status" value="4"/>
</dbReference>
<feature type="domain" description="Gnk2-homologous" evidence="7">
    <location>
        <begin position="17"/>
        <end position="119"/>
    </location>
</feature>
<evidence type="ECO:0000256" key="5">
    <source>
        <dbReference type="ARBA" id="ARBA00038515"/>
    </source>
</evidence>
<comment type="similarity">
    <text evidence="5">Belongs to the cysteine-rich repeat secretory protein family.</text>
</comment>
<dbReference type="InterPro" id="IPR038408">
    <property type="entry name" value="GNK2_sf"/>
</dbReference>
<dbReference type="OrthoDB" id="1731016at2759"/>
<proteinExistence type="inferred from homology"/>
<keyword evidence="4" id="KW-0677">Repeat</keyword>